<gene>
    <name evidence="6" type="ORF">S01H1_46496</name>
</gene>
<evidence type="ECO:0000259" key="5">
    <source>
        <dbReference type="Pfam" id="PF00149"/>
    </source>
</evidence>
<dbReference type="InterPro" id="IPR050884">
    <property type="entry name" value="CNP_phosphodiesterase-III"/>
</dbReference>
<dbReference type="CDD" id="cd07400">
    <property type="entry name" value="MPP_1"/>
    <property type="match status" value="1"/>
</dbReference>
<dbReference type="GO" id="GO:0016787">
    <property type="term" value="F:hydrolase activity"/>
    <property type="evidence" value="ECO:0007669"/>
    <property type="project" value="UniProtKB-KW"/>
</dbReference>
<dbReference type="SUPFAM" id="SSF56300">
    <property type="entry name" value="Metallo-dependent phosphatases"/>
    <property type="match status" value="1"/>
</dbReference>
<feature type="non-terminal residue" evidence="6">
    <location>
        <position position="163"/>
    </location>
</feature>
<dbReference type="GO" id="GO:0046872">
    <property type="term" value="F:metal ion binding"/>
    <property type="evidence" value="ECO:0007669"/>
    <property type="project" value="UniProtKB-KW"/>
</dbReference>
<dbReference type="PANTHER" id="PTHR42988">
    <property type="entry name" value="PHOSPHOHYDROLASE"/>
    <property type="match status" value="1"/>
</dbReference>
<evidence type="ECO:0000256" key="2">
    <source>
        <dbReference type="ARBA" id="ARBA00022801"/>
    </source>
</evidence>
<proteinExistence type="inferred from homology"/>
<dbReference type="Pfam" id="PF00149">
    <property type="entry name" value="Metallophos"/>
    <property type="match status" value="1"/>
</dbReference>
<evidence type="ECO:0000256" key="3">
    <source>
        <dbReference type="ARBA" id="ARBA00023004"/>
    </source>
</evidence>
<sequence length="163" mass="18869">MQIVHLSDLHCGKRWFSEENLALAIEEINELKPDMVVVTGDLTENGFLKEYEVAKEYLSRIKCKRTIIGTGNHDYRSTGYLLSQRYFKRPEITKYKNSIVTYLSTARPDKDGGEVGYRQLQWLKRTLNENKDRFKVVALHHHMIPIPDTGLERTTINDAGDVI</sequence>
<evidence type="ECO:0000256" key="4">
    <source>
        <dbReference type="ARBA" id="ARBA00025742"/>
    </source>
</evidence>
<reference evidence="6" key="1">
    <citation type="journal article" date="2014" name="Front. Microbiol.">
        <title>High frequency of phylogenetically diverse reductive dehalogenase-homologous genes in deep subseafloor sedimentary metagenomes.</title>
        <authorList>
            <person name="Kawai M."/>
            <person name="Futagami T."/>
            <person name="Toyoda A."/>
            <person name="Takaki Y."/>
            <person name="Nishi S."/>
            <person name="Hori S."/>
            <person name="Arai W."/>
            <person name="Tsubouchi T."/>
            <person name="Morono Y."/>
            <person name="Uchiyama I."/>
            <person name="Ito T."/>
            <person name="Fujiyama A."/>
            <person name="Inagaki F."/>
            <person name="Takami H."/>
        </authorList>
    </citation>
    <scope>NUCLEOTIDE SEQUENCE</scope>
    <source>
        <strain evidence="6">Expedition CK06-06</strain>
    </source>
</reference>
<evidence type="ECO:0000313" key="6">
    <source>
        <dbReference type="EMBL" id="GAG08409.1"/>
    </source>
</evidence>
<comment type="caution">
    <text evidence="6">The sequence shown here is derived from an EMBL/GenBank/DDBJ whole genome shotgun (WGS) entry which is preliminary data.</text>
</comment>
<protein>
    <recommendedName>
        <fullName evidence="5">Calcineurin-like phosphoesterase domain-containing protein</fullName>
    </recommendedName>
</protein>
<keyword evidence="3" id="KW-0408">Iron</keyword>
<dbReference type="InterPro" id="IPR029052">
    <property type="entry name" value="Metallo-depent_PP-like"/>
</dbReference>
<organism evidence="6">
    <name type="scientific">marine sediment metagenome</name>
    <dbReference type="NCBI Taxonomy" id="412755"/>
    <lineage>
        <taxon>unclassified sequences</taxon>
        <taxon>metagenomes</taxon>
        <taxon>ecological metagenomes</taxon>
    </lineage>
</organism>
<dbReference type="AlphaFoldDB" id="X0URF1"/>
<keyword evidence="2" id="KW-0378">Hydrolase</keyword>
<evidence type="ECO:0000256" key="1">
    <source>
        <dbReference type="ARBA" id="ARBA00022723"/>
    </source>
</evidence>
<comment type="similarity">
    <text evidence="4">Belongs to the cyclic nucleotide phosphodiesterase class-III family.</text>
</comment>
<keyword evidence="1" id="KW-0479">Metal-binding</keyword>
<dbReference type="PANTHER" id="PTHR42988:SF2">
    <property type="entry name" value="CYCLIC NUCLEOTIDE PHOSPHODIESTERASE CBUA0032-RELATED"/>
    <property type="match status" value="1"/>
</dbReference>
<dbReference type="Gene3D" id="3.60.21.10">
    <property type="match status" value="1"/>
</dbReference>
<name>X0URF1_9ZZZZ</name>
<accession>X0URF1</accession>
<feature type="domain" description="Calcineurin-like phosphoesterase" evidence="5">
    <location>
        <begin position="1"/>
        <end position="144"/>
    </location>
</feature>
<dbReference type="InterPro" id="IPR004843">
    <property type="entry name" value="Calcineurin-like_PHP"/>
</dbReference>
<dbReference type="EMBL" id="BARS01029775">
    <property type="protein sequence ID" value="GAG08409.1"/>
    <property type="molecule type" value="Genomic_DNA"/>
</dbReference>